<dbReference type="InterPro" id="IPR024337">
    <property type="entry name" value="tRNA_splic_suSen54"/>
</dbReference>
<reference evidence="5 6" key="1">
    <citation type="submission" date="2024-03" db="EMBL/GenBank/DDBJ databases">
        <authorList>
            <person name="Brejova B."/>
        </authorList>
    </citation>
    <scope>NUCLEOTIDE SEQUENCE [LARGE SCALE GENOMIC DNA]</scope>
    <source>
        <strain evidence="5 6">CBS 14171</strain>
    </source>
</reference>
<feature type="domain" description="tRNA-splicing endonuclease subunit Sen54 N-terminal" evidence="4">
    <location>
        <begin position="53"/>
        <end position="119"/>
    </location>
</feature>
<evidence type="ECO:0000313" key="5">
    <source>
        <dbReference type="EMBL" id="CAK9439183.1"/>
    </source>
</evidence>
<keyword evidence="2" id="KW-0819">tRNA processing</keyword>
<dbReference type="Proteomes" id="UP001497383">
    <property type="component" value="Chromosome 4"/>
</dbReference>
<evidence type="ECO:0000256" key="1">
    <source>
        <dbReference type="ARBA" id="ARBA00005736"/>
    </source>
</evidence>
<accession>A0ABP0ZND4</accession>
<dbReference type="PANTHER" id="PTHR21027:SF1">
    <property type="entry name" value="TRNA-SPLICING ENDONUCLEASE SUBUNIT SEN54"/>
    <property type="match status" value="1"/>
</dbReference>
<dbReference type="InterPro" id="IPR024336">
    <property type="entry name" value="tRNA_splic_suSen54_N"/>
</dbReference>
<gene>
    <name evidence="5" type="ORF">LODBEIA_P34070</name>
</gene>
<dbReference type="GeneID" id="92208603"/>
<feature type="region of interest" description="Disordered" evidence="3">
    <location>
        <begin position="1"/>
        <end position="41"/>
    </location>
</feature>
<dbReference type="PANTHER" id="PTHR21027">
    <property type="entry name" value="TRNA-SPLICING ENDONUCLEASE SUBUNIT SEN54"/>
    <property type="match status" value="1"/>
</dbReference>
<evidence type="ECO:0000256" key="2">
    <source>
        <dbReference type="ARBA" id="ARBA00022694"/>
    </source>
</evidence>
<comment type="similarity">
    <text evidence="1">Belongs to the SEN54 family.</text>
</comment>
<evidence type="ECO:0000313" key="6">
    <source>
        <dbReference type="Proteomes" id="UP001497383"/>
    </source>
</evidence>
<evidence type="ECO:0000259" key="4">
    <source>
        <dbReference type="Pfam" id="PF12928"/>
    </source>
</evidence>
<feature type="compositionally biased region" description="Basic and acidic residues" evidence="3">
    <location>
        <begin position="27"/>
        <end position="37"/>
    </location>
</feature>
<protein>
    <recommendedName>
        <fullName evidence="4">tRNA-splicing endonuclease subunit Sen54 N-terminal domain-containing protein</fullName>
    </recommendedName>
</protein>
<dbReference type="RefSeq" id="XP_066830345.1">
    <property type="nucleotide sequence ID" value="XM_066973514.1"/>
</dbReference>
<evidence type="ECO:0000256" key="3">
    <source>
        <dbReference type="SAM" id="MobiDB-lite"/>
    </source>
</evidence>
<proteinExistence type="inferred from homology"/>
<keyword evidence="6" id="KW-1185">Reference proteome</keyword>
<sequence>MSSKEQGQDHDVEEDELQDWSTVQIPRRGEKEFEPDGTRIQSSTLQSSQHAMFQALIQPRSHHIRNKLIGIWIPSMNQGLVLRMRGKFFIDIGYVRRDMVWLNGIECLYLCERGSMALYLSNPEFEAWLSHSGDVGGGFDVESRLVMLDLEFVYCLVQVDLARYRVYSHLKRLGYMILAHKTPDDQEQVEREEEEEEEKEEARIWRWPTRLGIWTYPNLHTRHFSTASYFKFTPIYKAISLHHDRISHNNHKHDDDNDNENELDIVYDVWKPQPNFSKRNPPPPDFQLVIIDTSKNQTYLTLAQIQHLQRQLLHSSSYRASDGNRSYHKSSAVESKREIRARRHAAKQATLEKSVQIRNAYFKRRDEMWKRGYDKIVLAMVDQGVMNFVELSSGNFAFSGASDAAELDAMIPSRDHALVYND</sequence>
<dbReference type="EMBL" id="OZ022408">
    <property type="protein sequence ID" value="CAK9439183.1"/>
    <property type="molecule type" value="Genomic_DNA"/>
</dbReference>
<name>A0ABP0ZND4_9ASCO</name>
<dbReference type="Pfam" id="PF12928">
    <property type="entry name" value="tRNA_int_end_N2"/>
    <property type="match status" value="1"/>
</dbReference>
<feature type="compositionally biased region" description="Basic and acidic residues" evidence="3">
    <location>
        <begin position="1"/>
        <end position="10"/>
    </location>
</feature>
<organism evidence="5 6">
    <name type="scientific">Lodderomyces beijingensis</name>
    <dbReference type="NCBI Taxonomy" id="1775926"/>
    <lineage>
        <taxon>Eukaryota</taxon>
        <taxon>Fungi</taxon>
        <taxon>Dikarya</taxon>
        <taxon>Ascomycota</taxon>
        <taxon>Saccharomycotina</taxon>
        <taxon>Pichiomycetes</taxon>
        <taxon>Debaryomycetaceae</taxon>
        <taxon>Candida/Lodderomyces clade</taxon>
        <taxon>Lodderomyces</taxon>
    </lineage>
</organism>